<dbReference type="EMBL" id="AUPC02000444">
    <property type="protein sequence ID" value="POG59537.1"/>
    <property type="molecule type" value="Genomic_DNA"/>
</dbReference>
<dbReference type="AlphaFoldDB" id="A0A2P4P2C8"/>
<comment type="caution">
    <text evidence="1">The sequence shown here is derived from an EMBL/GenBank/DDBJ whole genome shotgun (WGS) entry which is preliminary data.</text>
</comment>
<accession>A0A2P4P2C8</accession>
<keyword evidence="2" id="KW-1185">Reference proteome</keyword>
<name>A0A2P4P2C8_RHIID</name>
<organism evidence="1 2">
    <name type="scientific">Rhizophagus irregularis (strain DAOM 181602 / DAOM 197198 / MUCL 43194)</name>
    <name type="common">Arbuscular mycorrhizal fungus</name>
    <name type="synonym">Glomus intraradices</name>
    <dbReference type="NCBI Taxonomy" id="747089"/>
    <lineage>
        <taxon>Eukaryota</taxon>
        <taxon>Fungi</taxon>
        <taxon>Fungi incertae sedis</taxon>
        <taxon>Mucoromycota</taxon>
        <taxon>Glomeromycotina</taxon>
        <taxon>Glomeromycetes</taxon>
        <taxon>Glomerales</taxon>
        <taxon>Glomeraceae</taxon>
        <taxon>Rhizophagus</taxon>
    </lineage>
</organism>
<evidence type="ECO:0000313" key="2">
    <source>
        <dbReference type="Proteomes" id="UP000018888"/>
    </source>
</evidence>
<proteinExistence type="predicted"/>
<dbReference type="Proteomes" id="UP000018888">
    <property type="component" value="Unassembled WGS sequence"/>
</dbReference>
<sequence length="198" mass="22684">MEPIDDFGGSGWNLSIILEFRVPDRTIKDFGIQRFVMEPIKDIGIQRFWIEPIKDFGIQSAALDFIFEGSDSRSSSIHIYGPSVPDFGDNWFFCFGLWRRKFLQFLDFGDNGFFGSWTLKTTGISALYFGLVLVKPFHIGETLHFGSVSVRSFTLDPVSIGIGWDLWIGIGCDLWKPVHRLETLDRYRLRPLETCGID</sequence>
<reference evidence="1 2" key="2">
    <citation type="journal article" date="2018" name="New Phytol.">
        <title>High intraspecific genome diversity in the model arbuscular mycorrhizal symbiont Rhizophagus irregularis.</title>
        <authorList>
            <person name="Chen E.C.H."/>
            <person name="Morin E."/>
            <person name="Beaudet D."/>
            <person name="Noel J."/>
            <person name="Yildirir G."/>
            <person name="Ndikumana S."/>
            <person name="Charron P."/>
            <person name="St-Onge C."/>
            <person name="Giorgi J."/>
            <person name="Kruger M."/>
            <person name="Marton T."/>
            <person name="Ropars J."/>
            <person name="Grigoriev I.V."/>
            <person name="Hainaut M."/>
            <person name="Henrissat B."/>
            <person name="Roux C."/>
            <person name="Martin F."/>
            <person name="Corradi N."/>
        </authorList>
    </citation>
    <scope>NUCLEOTIDE SEQUENCE [LARGE SCALE GENOMIC DNA]</scope>
    <source>
        <strain evidence="1 2">DAOM 197198</strain>
    </source>
</reference>
<evidence type="ECO:0000313" key="1">
    <source>
        <dbReference type="EMBL" id="POG59537.1"/>
    </source>
</evidence>
<protein>
    <submittedName>
        <fullName evidence="1">Uncharacterized protein</fullName>
    </submittedName>
</protein>
<gene>
    <name evidence="1" type="ORF">GLOIN_2v1789000</name>
</gene>
<reference evidence="1 2" key="1">
    <citation type="journal article" date="2013" name="Proc. Natl. Acad. Sci. U.S.A.">
        <title>Genome of an arbuscular mycorrhizal fungus provides insight into the oldest plant symbiosis.</title>
        <authorList>
            <person name="Tisserant E."/>
            <person name="Malbreil M."/>
            <person name="Kuo A."/>
            <person name="Kohler A."/>
            <person name="Symeonidi A."/>
            <person name="Balestrini R."/>
            <person name="Charron P."/>
            <person name="Duensing N."/>
            <person name="Frei Dit Frey N."/>
            <person name="Gianinazzi-Pearson V."/>
            <person name="Gilbert L.B."/>
            <person name="Handa Y."/>
            <person name="Herr J.R."/>
            <person name="Hijri M."/>
            <person name="Koul R."/>
            <person name="Kawaguchi M."/>
            <person name="Krajinski F."/>
            <person name="Lammers P.J."/>
            <person name="Masclaux F.G."/>
            <person name="Murat C."/>
            <person name="Morin E."/>
            <person name="Ndikumana S."/>
            <person name="Pagni M."/>
            <person name="Petitpierre D."/>
            <person name="Requena N."/>
            <person name="Rosikiewicz P."/>
            <person name="Riley R."/>
            <person name="Saito K."/>
            <person name="San Clemente H."/>
            <person name="Shapiro H."/>
            <person name="van Tuinen D."/>
            <person name="Becard G."/>
            <person name="Bonfante P."/>
            <person name="Paszkowski U."/>
            <person name="Shachar-Hill Y.Y."/>
            <person name="Tuskan G.A."/>
            <person name="Young P.W."/>
            <person name="Sanders I.R."/>
            <person name="Henrissat B."/>
            <person name="Rensing S.A."/>
            <person name="Grigoriev I.V."/>
            <person name="Corradi N."/>
            <person name="Roux C."/>
            <person name="Martin F."/>
        </authorList>
    </citation>
    <scope>NUCLEOTIDE SEQUENCE [LARGE SCALE GENOMIC DNA]</scope>
    <source>
        <strain evidence="1 2">DAOM 197198</strain>
    </source>
</reference>